<evidence type="ECO:0000313" key="1">
    <source>
        <dbReference type="EMBL" id="SHH95740.1"/>
    </source>
</evidence>
<dbReference type="EMBL" id="FQXM01000024">
    <property type="protein sequence ID" value="SHH95740.1"/>
    <property type="molecule type" value="Genomic_DNA"/>
</dbReference>
<dbReference type="STRING" id="1121316.SAMN02745207_03426"/>
<accession>A0A1M5X7B2</accession>
<proteinExistence type="predicted"/>
<keyword evidence="2" id="KW-1185">Reference proteome</keyword>
<dbReference type="RefSeq" id="WP_073339887.1">
    <property type="nucleotide sequence ID" value="NZ_FQXM01000024.1"/>
</dbReference>
<dbReference type="OrthoDB" id="9786032at2"/>
<dbReference type="GO" id="GO:0006777">
    <property type="term" value="P:Mo-molybdopterin cofactor biosynthetic process"/>
    <property type="evidence" value="ECO:0007669"/>
    <property type="project" value="InterPro"/>
</dbReference>
<dbReference type="Pfam" id="PF02391">
    <property type="entry name" value="MoaE"/>
    <property type="match status" value="1"/>
</dbReference>
<protein>
    <submittedName>
        <fullName evidence="1">MoaE protein</fullName>
    </submittedName>
</protein>
<sequence length="136" mass="15459">MFNEKIKKVSPSMDQWLKEAKSHVEALQEGMFLVHNGVVRQTPKVKVRQGIDDGSLVNGMEFSYDAAKVDEAIAETYKMEGIFHVRAWLNEGHLELGDDIMYVLIGGDIRPHVIDALQYLVEKIKSQCVTEIEQKL</sequence>
<organism evidence="1 2">
    <name type="scientific">Clostridium grantii DSM 8605</name>
    <dbReference type="NCBI Taxonomy" id="1121316"/>
    <lineage>
        <taxon>Bacteria</taxon>
        <taxon>Bacillati</taxon>
        <taxon>Bacillota</taxon>
        <taxon>Clostridia</taxon>
        <taxon>Eubacteriales</taxon>
        <taxon>Clostridiaceae</taxon>
        <taxon>Clostridium</taxon>
    </lineage>
</organism>
<name>A0A1M5X7B2_9CLOT</name>
<dbReference type="Gene3D" id="3.90.1170.40">
    <property type="entry name" value="Molybdopterin biosynthesis MoaE subunit"/>
    <property type="match status" value="1"/>
</dbReference>
<evidence type="ECO:0000313" key="2">
    <source>
        <dbReference type="Proteomes" id="UP000184447"/>
    </source>
</evidence>
<gene>
    <name evidence="1" type="ORF">SAMN02745207_03426</name>
</gene>
<dbReference type="AlphaFoldDB" id="A0A1M5X7B2"/>
<reference evidence="1 2" key="1">
    <citation type="submission" date="2016-11" db="EMBL/GenBank/DDBJ databases">
        <authorList>
            <person name="Jaros S."/>
            <person name="Januszkiewicz K."/>
            <person name="Wedrychowicz H."/>
        </authorList>
    </citation>
    <scope>NUCLEOTIDE SEQUENCE [LARGE SCALE GENOMIC DNA]</scope>
    <source>
        <strain evidence="1 2">DSM 8605</strain>
    </source>
</reference>
<dbReference type="InterPro" id="IPR036563">
    <property type="entry name" value="MoaE_sf"/>
</dbReference>
<dbReference type="Proteomes" id="UP000184447">
    <property type="component" value="Unassembled WGS sequence"/>
</dbReference>
<dbReference type="InterPro" id="IPR003448">
    <property type="entry name" value="Mopterin_biosynth_MoaE"/>
</dbReference>
<dbReference type="SUPFAM" id="SSF54690">
    <property type="entry name" value="Molybdopterin synthase subunit MoaE"/>
    <property type="match status" value="1"/>
</dbReference>